<keyword evidence="11 22" id="KW-0547">Nucleotide-binding</keyword>
<comment type="caution">
    <text evidence="24">Lacks conserved residue(s) required for the propagation of feature annotation.</text>
</comment>
<dbReference type="InterPro" id="IPR033718">
    <property type="entry name" value="DAGK_prok"/>
</dbReference>
<feature type="binding site" evidence="21">
    <location>
        <position position="95"/>
    </location>
    <ligand>
        <name>substrate</name>
    </ligand>
</feature>
<dbReference type="GO" id="GO:0046872">
    <property type="term" value="F:metal ion binding"/>
    <property type="evidence" value="ECO:0007669"/>
    <property type="project" value="UniProtKB-KW"/>
</dbReference>
<evidence type="ECO:0000256" key="1">
    <source>
        <dbReference type="ARBA" id="ARBA00004429"/>
    </source>
</evidence>
<feature type="binding site" evidence="22">
    <location>
        <position position="73"/>
    </location>
    <ligand>
        <name>ATP</name>
        <dbReference type="ChEBI" id="CHEBI:30616"/>
    </ligand>
</feature>
<feature type="active site" description="Proton acceptor" evidence="20">
    <location>
        <position position="66"/>
    </location>
</feature>
<feature type="binding site" evidence="22">
    <location>
        <position position="25"/>
    </location>
    <ligand>
        <name>ATP</name>
        <dbReference type="ChEBI" id="CHEBI:30616"/>
    </ligand>
</feature>
<dbReference type="Gene3D" id="1.10.287.3610">
    <property type="match status" value="1"/>
</dbReference>
<dbReference type="GO" id="GO:0005886">
    <property type="term" value="C:plasma membrane"/>
    <property type="evidence" value="ECO:0007669"/>
    <property type="project" value="UniProtKB-SubCell"/>
</dbReference>
<keyword evidence="7" id="KW-0997">Cell inner membrane</keyword>
<evidence type="ECO:0000256" key="10">
    <source>
        <dbReference type="ARBA" id="ARBA00022723"/>
    </source>
</evidence>
<comment type="cofactor">
    <cofactor evidence="23">
        <name>Mg(2+)</name>
        <dbReference type="ChEBI" id="CHEBI:18420"/>
    </cofactor>
    <text evidence="23">Mn(2+), Zn(2+), Cd(2+) and Co(2+) support activity to lesser extents.</text>
</comment>
<comment type="subcellular location">
    <subcellularLocation>
        <location evidence="1">Cell inner membrane</location>
        <topology evidence="1">Multi-pass membrane protein</topology>
    </subcellularLocation>
</comment>
<name>A0A2G4QZJ7_9BACT</name>
<evidence type="ECO:0000256" key="17">
    <source>
        <dbReference type="ARBA" id="ARBA00023136"/>
    </source>
</evidence>
<dbReference type="GO" id="GO:0005524">
    <property type="term" value="F:ATP binding"/>
    <property type="evidence" value="ECO:0007669"/>
    <property type="project" value="UniProtKB-KW"/>
</dbReference>
<evidence type="ECO:0000256" key="3">
    <source>
        <dbReference type="ARBA" id="ARBA00012133"/>
    </source>
</evidence>
<dbReference type="Pfam" id="PF01219">
    <property type="entry name" value="DAGK_prokar"/>
    <property type="match status" value="1"/>
</dbReference>
<dbReference type="PROSITE" id="PS01069">
    <property type="entry name" value="DAGK_PROKAR"/>
    <property type="match status" value="1"/>
</dbReference>
<evidence type="ECO:0000256" key="12">
    <source>
        <dbReference type="ARBA" id="ARBA00022777"/>
    </source>
</evidence>
<dbReference type="EC" id="2.7.1.107" evidence="3 24"/>
<keyword evidence="9 24" id="KW-0812">Transmembrane</keyword>
<evidence type="ECO:0000256" key="9">
    <source>
        <dbReference type="ARBA" id="ARBA00022692"/>
    </source>
</evidence>
<evidence type="ECO:0000313" key="25">
    <source>
        <dbReference type="EMBL" id="PHY89717.1"/>
    </source>
</evidence>
<feature type="binding site" evidence="22">
    <location>
        <begin position="91"/>
        <end position="92"/>
    </location>
    <ligand>
        <name>ATP</name>
        <dbReference type="ChEBI" id="CHEBI:30616"/>
    </ligand>
</feature>
<gene>
    <name evidence="25" type="ORF">AA994_07075</name>
</gene>
<evidence type="ECO:0000256" key="14">
    <source>
        <dbReference type="ARBA" id="ARBA00022842"/>
    </source>
</evidence>
<proteinExistence type="inferred from homology"/>
<keyword evidence="5" id="KW-1003">Cell membrane</keyword>
<dbReference type="Proteomes" id="UP000237472">
    <property type="component" value="Unassembled WGS sequence"/>
</dbReference>
<evidence type="ECO:0000256" key="6">
    <source>
        <dbReference type="ARBA" id="ARBA00022516"/>
    </source>
</evidence>
<evidence type="ECO:0000256" key="7">
    <source>
        <dbReference type="ARBA" id="ARBA00022519"/>
    </source>
</evidence>
<keyword evidence="12 24" id="KW-0418">Kinase</keyword>
<keyword evidence="15 24" id="KW-1133">Transmembrane helix</keyword>
<evidence type="ECO:0000256" key="20">
    <source>
        <dbReference type="PIRSR" id="PIRSR600829-1"/>
    </source>
</evidence>
<keyword evidence="10 23" id="KW-0479">Metal-binding</keyword>
<comment type="function">
    <text evidence="24">Catalyzes the ATP-dependent phosphorylation of sn-l,2-diacylglycerol (DAG) to phosphatidic acid. Involved in the recycling of diacylglycerol produced as a by-product during membrane-derived oligosaccharide (MDO) biosynthesis.</text>
</comment>
<evidence type="ECO:0000256" key="4">
    <source>
        <dbReference type="ARBA" id="ARBA00017575"/>
    </source>
</evidence>
<evidence type="ECO:0000256" key="13">
    <source>
        <dbReference type="ARBA" id="ARBA00022840"/>
    </source>
</evidence>
<evidence type="ECO:0000256" key="23">
    <source>
        <dbReference type="PIRSR" id="PIRSR600829-4"/>
    </source>
</evidence>
<feature type="transmembrane region" description="Helical" evidence="24">
    <location>
        <begin position="97"/>
        <end position="118"/>
    </location>
</feature>
<dbReference type="OrthoDB" id="5460798at2"/>
<keyword evidence="6" id="KW-0444">Lipid biosynthesis</keyword>
<dbReference type="GO" id="GO:0006654">
    <property type="term" value="P:phosphatidic acid biosynthetic process"/>
    <property type="evidence" value="ECO:0007669"/>
    <property type="project" value="InterPro"/>
</dbReference>
<keyword evidence="8 24" id="KW-0808">Transferase</keyword>
<evidence type="ECO:0000256" key="11">
    <source>
        <dbReference type="ARBA" id="ARBA00022741"/>
    </source>
</evidence>
<feature type="transmembrane region" description="Helical" evidence="24">
    <location>
        <begin position="53"/>
        <end position="76"/>
    </location>
</feature>
<accession>A0A2G4QZJ7</accession>
<keyword evidence="16 24" id="KW-0443">Lipid metabolism</keyword>
<reference evidence="26" key="1">
    <citation type="submission" date="2015-06" db="EMBL/GenBank/DDBJ databases">
        <authorList>
            <person name="Parisi A."/>
            <person name="Chiara M."/>
            <person name="Florio D."/>
            <person name="Miccolupo A."/>
            <person name="Manzari C."/>
            <person name="Mion D."/>
            <person name="Caruso M."/>
            <person name="D'erchia A.M."/>
            <person name="Zanoni R."/>
        </authorList>
    </citation>
    <scope>NUCLEOTIDE SEQUENCE [LARGE SCALE GENOMIC DNA]</scope>
    <source>
        <strain evidence="26">73/13</strain>
    </source>
</reference>
<keyword evidence="17 24" id="KW-0472">Membrane</keyword>
<dbReference type="RefSeq" id="WP_099462364.1">
    <property type="nucleotide sequence ID" value="NZ_LDWY01000086.1"/>
</dbReference>
<evidence type="ECO:0000256" key="2">
    <source>
        <dbReference type="ARBA" id="ARBA00005967"/>
    </source>
</evidence>
<evidence type="ECO:0000256" key="15">
    <source>
        <dbReference type="ARBA" id="ARBA00022989"/>
    </source>
</evidence>
<keyword evidence="19 24" id="KW-1208">Phospholipid metabolism</keyword>
<organism evidence="25 26">
    <name type="scientific">Campylobacter vulpis</name>
    <dbReference type="NCBI Taxonomy" id="1655500"/>
    <lineage>
        <taxon>Bacteria</taxon>
        <taxon>Pseudomonadati</taxon>
        <taxon>Campylobacterota</taxon>
        <taxon>Epsilonproteobacteria</taxon>
        <taxon>Campylobacterales</taxon>
        <taxon>Campylobacteraceae</taxon>
        <taxon>Campylobacter</taxon>
    </lineage>
</organism>
<comment type="similarity">
    <text evidence="2 24">Belongs to the bacterial diacylglycerol kinase family.</text>
</comment>
<feature type="binding site" evidence="23">
    <location>
        <position position="25"/>
    </location>
    <ligand>
        <name>a divalent metal cation</name>
        <dbReference type="ChEBI" id="CHEBI:60240"/>
    </ligand>
</feature>
<evidence type="ECO:0000313" key="26">
    <source>
        <dbReference type="Proteomes" id="UP000237472"/>
    </source>
</evidence>
<sequence>MKPKYSLFSNTQYALQGLLSLVKFESSFKIELSIIIPALILDYFLPLSLVEHLFLAGVLVLILIVEGLNSAIEACVDLITNEWHEKAKRAKDCGSAAVFFVIVFALFSWGVVLFKVFYE</sequence>
<evidence type="ECO:0000256" key="16">
    <source>
        <dbReference type="ARBA" id="ARBA00023098"/>
    </source>
</evidence>
<comment type="catalytic activity">
    <reaction evidence="24">
        <text>a 1,2-diacyl-sn-glycerol + ATP = a 1,2-diacyl-sn-glycero-3-phosphate + ADP + H(+)</text>
        <dbReference type="Rhea" id="RHEA:10272"/>
        <dbReference type="ChEBI" id="CHEBI:15378"/>
        <dbReference type="ChEBI" id="CHEBI:17815"/>
        <dbReference type="ChEBI" id="CHEBI:30616"/>
        <dbReference type="ChEBI" id="CHEBI:58608"/>
        <dbReference type="ChEBI" id="CHEBI:456216"/>
        <dbReference type="EC" id="2.7.1.107"/>
    </reaction>
</comment>
<comment type="caution">
    <text evidence="25">The sequence shown here is derived from an EMBL/GenBank/DDBJ whole genome shotgun (WGS) entry which is preliminary data.</text>
</comment>
<dbReference type="InterPro" id="IPR000829">
    <property type="entry name" value="DAGK"/>
</dbReference>
<evidence type="ECO:0000256" key="5">
    <source>
        <dbReference type="ARBA" id="ARBA00022475"/>
    </source>
</evidence>
<dbReference type="GO" id="GO:0004143">
    <property type="term" value="F:ATP-dependent diacylglycerol kinase activity"/>
    <property type="evidence" value="ECO:0007669"/>
    <property type="project" value="UniProtKB-EC"/>
</dbReference>
<dbReference type="AlphaFoldDB" id="A0A2G4QZJ7"/>
<feature type="binding site" evidence="22">
    <location>
        <begin position="82"/>
        <end position="84"/>
    </location>
    <ligand>
        <name>ATP</name>
        <dbReference type="ChEBI" id="CHEBI:30616"/>
    </ligand>
</feature>
<dbReference type="CDD" id="cd14264">
    <property type="entry name" value="DAGK_IM"/>
    <property type="match status" value="1"/>
</dbReference>
<protein>
    <recommendedName>
        <fullName evidence="4 24">Diacylglycerol kinase</fullName>
        <ecNumber evidence="3 24">2.7.1.107</ecNumber>
    </recommendedName>
</protein>
<feature type="binding site" evidence="21">
    <location>
        <position position="66"/>
    </location>
    <ligand>
        <name>substrate</name>
    </ligand>
</feature>
<keyword evidence="14 23" id="KW-0460">Magnesium</keyword>
<feature type="binding site" evidence="23">
    <location>
        <position position="73"/>
    </location>
    <ligand>
        <name>a divalent metal cation</name>
        <dbReference type="ChEBI" id="CHEBI:60240"/>
    </ligand>
</feature>
<evidence type="ECO:0000256" key="21">
    <source>
        <dbReference type="PIRSR" id="PIRSR600829-2"/>
    </source>
</evidence>
<dbReference type="PANTHER" id="PTHR34299">
    <property type="entry name" value="DIACYLGLYCEROL KINASE"/>
    <property type="match status" value="1"/>
</dbReference>
<feature type="binding site" evidence="22">
    <location>
        <position position="13"/>
    </location>
    <ligand>
        <name>ATP</name>
        <dbReference type="ChEBI" id="CHEBI:30616"/>
    </ligand>
</feature>
<evidence type="ECO:0000256" key="8">
    <source>
        <dbReference type="ARBA" id="ARBA00022679"/>
    </source>
</evidence>
<dbReference type="EMBL" id="LDWY01000086">
    <property type="protein sequence ID" value="PHY89717.1"/>
    <property type="molecule type" value="Genomic_DNA"/>
</dbReference>
<evidence type="ECO:0000256" key="19">
    <source>
        <dbReference type="ARBA" id="ARBA00023264"/>
    </source>
</evidence>
<evidence type="ECO:0000256" key="24">
    <source>
        <dbReference type="RuleBase" id="RU363065"/>
    </source>
</evidence>
<evidence type="ECO:0000256" key="18">
    <source>
        <dbReference type="ARBA" id="ARBA00023209"/>
    </source>
</evidence>
<keyword evidence="18" id="KW-0594">Phospholipid biosynthesis</keyword>
<keyword evidence="13 22" id="KW-0067">ATP-binding</keyword>
<dbReference type="PANTHER" id="PTHR34299:SF1">
    <property type="entry name" value="DIACYLGLYCEROL KINASE"/>
    <property type="match status" value="1"/>
</dbReference>
<evidence type="ECO:0000256" key="22">
    <source>
        <dbReference type="PIRSR" id="PIRSR600829-3"/>
    </source>
</evidence>
<dbReference type="InterPro" id="IPR036945">
    <property type="entry name" value="DAGK_sf"/>
</dbReference>